<reference evidence="2 3" key="1">
    <citation type="journal article" date="2006" name="Int. J. Syst. Evol. Microbiol.">
        <title>Chryseobacterium hispanicum sp. nov., isolated from the drinking water distribution system of Sevilla, Spain.</title>
        <authorList>
            <person name="Gallego V."/>
            <person name="Garcia M.T."/>
            <person name="Ventosa A."/>
        </authorList>
    </citation>
    <scope>NUCLEOTIDE SEQUENCE [LARGE SCALE GENOMIC DNA]</scope>
    <source>
        <strain evidence="2 3">KCTC 22104</strain>
    </source>
</reference>
<dbReference type="Proteomes" id="UP000256326">
    <property type="component" value="Unassembled WGS sequence"/>
</dbReference>
<evidence type="ECO:0000313" key="2">
    <source>
        <dbReference type="EMBL" id="REC66654.1"/>
    </source>
</evidence>
<name>A0A3D9CLR3_9FLAO</name>
<feature type="region of interest" description="Disordered" evidence="1">
    <location>
        <begin position="235"/>
        <end position="254"/>
    </location>
</feature>
<gene>
    <name evidence="2" type="ORF">DRF58_16185</name>
</gene>
<evidence type="ECO:0000256" key="1">
    <source>
        <dbReference type="SAM" id="MobiDB-lite"/>
    </source>
</evidence>
<keyword evidence="3" id="KW-1185">Reference proteome</keyword>
<dbReference type="EMBL" id="QNUG01000054">
    <property type="protein sequence ID" value="REC66654.1"/>
    <property type="molecule type" value="Genomic_DNA"/>
</dbReference>
<accession>A0A3D9CLR3</accession>
<comment type="caution">
    <text evidence="2">The sequence shown here is derived from an EMBL/GenBank/DDBJ whole genome shotgun (WGS) entry which is preliminary data.</text>
</comment>
<proteinExistence type="predicted"/>
<organism evidence="2 3">
    <name type="scientific">Epilithonimonas hispanica</name>
    <dbReference type="NCBI Taxonomy" id="358687"/>
    <lineage>
        <taxon>Bacteria</taxon>
        <taxon>Pseudomonadati</taxon>
        <taxon>Bacteroidota</taxon>
        <taxon>Flavobacteriia</taxon>
        <taxon>Flavobacteriales</taxon>
        <taxon>Weeksellaceae</taxon>
        <taxon>Chryseobacterium group</taxon>
        <taxon>Epilithonimonas</taxon>
    </lineage>
</organism>
<dbReference type="AlphaFoldDB" id="A0A3D9CLR3"/>
<sequence>MKVVQSWLNIDPLAEKYAYNSTYAFQENKMGLGRELEGLELRQDRGMIIATGMSQNDIYTKEPLPSYMAYYNLNAKAPESQGMDAADLPLGAAGMGRWNDADGSFSSFAGEAKATKALGIFEVIKLANTAIDGIEGMKISAENVKAVNYMGKLVDQFKDMTTAQNVVNKADLKLDSKTKTEITNYVFNGALPADIDKRSNSVVNLGSKTNIVNTANSIMRKNDIVVRNSWETKTKQQNEEAARQQQNKLQNIGR</sequence>
<evidence type="ECO:0000313" key="3">
    <source>
        <dbReference type="Proteomes" id="UP000256326"/>
    </source>
</evidence>
<protein>
    <submittedName>
        <fullName evidence="2">Uncharacterized protein</fullName>
    </submittedName>
</protein>